<dbReference type="GO" id="GO:0005524">
    <property type="term" value="F:ATP binding"/>
    <property type="evidence" value="ECO:0007669"/>
    <property type="project" value="UniProtKB-KW"/>
</dbReference>
<dbReference type="SMART" id="SM00382">
    <property type="entry name" value="AAA"/>
    <property type="match status" value="1"/>
</dbReference>
<dbReference type="PROSITE" id="PS00211">
    <property type="entry name" value="ABC_TRANSPORTER_1"/>
    <property type="match status" value="1"/>
</dbReference>
<dbReference type="InterPro" id="IPR003439">
    <property type="entry name" value="ABC_transporter-like_ATP-bd"/>
</dbReference>
<dbReference type="InterPro" id="IPR017871">
    <property type="entry name" value="ABC_transporter-like_CS"/>
</dbReference>
<evidence type="ECO:0000256" key="4">
    <source>
        <dbReference type="ARBA" id="ARBA00022840"/>
    </source>
</evidence>
<dbReference type="Gene3D" id="3.40.50.300">
    <property type="entry name" value="P-loop containing nucleotide triphosphate hydrolases"/>
    <property type="match status" value="1"/>
</dbReference>
<keyword evidence="7" id="KW-1185">Reference proteome</keyword>
<evidence type="ECO:0000256" key="3">
    <source>
        <dbReference type="ARBA" id="ARBA00022741"/>
    </source>
</evidence>
<dbReference type="PANTHER" id="PTHR43335">
    <property type="entry name" value="ABC TRANSPORTER, ATP-BINDING PROTEIN"/>
    <property type="match status" value="1"/>
</dbReference>
<dbReference type="Pfam" id="PF00005">
    <property type="entry name" value="ABC_tran"/>
    <property type="match status" value="1"/>
</dbReference>
<dbReference type="InterPro" id="IPR027417">
    <property type="entry name" value="P-loop_NTPase"/>
</dbReference>
<sequence>MSYAIETFHLSKNYGNGRGCQDVTLRIPAGEAFGFLGPNGAGKSTIVKMLVGLATPTDGKALLFGEPAGSVEARRRIGYLPELFRYPGWLSGEEVLQFHGKLCGMKGPVLKSRINQLLDEVGIGQRGRDRIKGYSKGMQQRLGLACALLTDPDIVFLDEPASALDPVGRHEVRELLQRLRKEGKTIFLNSHLLEDVEQLCDHVALLNNGRILADGQVSEVLRATSARWRFRVGGITPELLDWLRERMIVPVDMVPWQDGSVPEWGENWLEAELADDEQVGYMNRLLIDQGVTLYETHKVKSSLDEWFLQAVSGLEHRGENR</sequence>
<dbReference type="InterPro" id="IPR003593">
    <property type="entry name" value="AAA+_ATPase"/>
</dbReference>
<organism evidence="6 7">
    <name type="scientific">Paenibacillus glycanilyticus</name>
    <dbReference type="NCBI Taxonomy" id="126569"/>
    <lineage>
        <taxon>Bacteria</taxon>
        <taxon>Bacillati</taxon>
        <taxon>Bacillota</taxon>
        <taxon>Bacilli</taxon>
        <taxon>Bacillales</taxon>
        <taxon>Paenibacillaceae</taxon>
        <taxon>Paenibacillus</taxon>
    </lineage>
</organism>
<reference evidence="6 7" key="1">
    <citation type="submission" date="2023-03" db="EMBL/GenBank/DDBJ databases">
        <title>Draft genome sequence of the bacteria which degrade cell wall of Tricholomamatutake.</title>
        <authorList>
            <person name="Konishi Y."/>
            <person name="Fukuta Y."/>
            <person name="Shirasaka N."/>
        </authorList>
    </citation>
    <scope>NUCLEOTIDE SEQUENCE [LARGE SCALE GENOMIC DNA]</scope>
    <source>
        <strain evidence="7">mu1</strain>
    </source>
</reference>
<evidence type="ECO:0000313" key="6">
    <source>
        <dbReference type="EMBL" id="GLX67879.1"/>
    </source>
</evidence>
<dbReference type="RefSeq" id="WP_284238640.1">
    <property type="nucleotide sequence ID" value="NZ_BSSQ01000010.1"/>
</dbReference>
<feature type="domain" description="ABC transporter" evidence="5">
    <location>
        <begin position="5"/>
        <end position="233"/>
    </location>
</feature>
<keyword evidence="4 6" id="KW-0067">ATP-binding</keyword>
<dbReference type="EMBL" id="BSSQ01000010">
    <property type="protein sequence ID" value="GLX67879.1"/>
    <property type="molecule type" value="Genomic_DNA"/>
</dbReference>
<dbReference type="PROSITE" id="PS50893">
    <property type="entry name" value="ABC_TRANSPORTER_2"/>
    <property type="match status" value="1"/>
</dbReference>
<proteinExistence type="inferred from homology"/>
<evidence type="ECO:0000259" key="5">
    <source>
        <dbReference type="PROSITE" id="PS50893"/>
    </source>
</evidence>
<evidence type="ECO:0000313" key="7">
    <source>
        <dbReference type="Proteomes" id="UP001157114"/>
    </source>
</evidence>
<keyword evidence="3" id="KW-0547">Nucleotide-binding</keyword>
<accession>A0ABQ6GA87</accession>
<protein>
    <submittedName>
        <fullName evidence="6">Multidrug ABC transporter ATP-binding protein</fullName>
    </submittedName>
</protein>
<evidence type="ECO:0000256" key="1">
    <source>
        <dbReference type="ARBA" id="ARBA00005417"/>
    </source>
</evidence>
<name>A0ABQ6GA87_9BACL</name>
<comment type="caution">
    <text evidence="6">The sequence shown here is derived from an EMBL/GenBank/DDBJ whole genome shotgun (WGS) entry which is preliminary data.</text>
</comment>
<comment type="similarity">
    <text evidence="1">Belongs to the ABC transporter superfamily.</text>
</comment>
<keyword evidence="2" id="KW-0813">Transport</keyword>
<gene>
    <name evidence="6" type="ORF">MU1_22240</name>
</gene>
<evidence type="ECO:0000256" key="2">
    <source>
        <dbReference type="ARBA" id="ARBA00022448"/>
    </source>
</evidence>
<dbReference type="SUPFAM" id="SSF52540">
    <property type="entry name" value="P-loop containing nucleoside triphosphate hydrolases"/>
    <property type="match status" value="1"/>
</dbReference>
<dbReference type="Proteomes" id="UP001157114">
    <property type="component" value="Unassembled WGS sequence"/>
</dbReference>